<evidence type="ECO:0000256" key="4">
    <source>
        <dbReference type="ARBA" id="ARBA00022475"/>
    </source>
</evidence>
<evidence type="ECO:0000256" key="1">
    <source>
        <dbReference type="ARBA" id="ARBA00004609"/>
    </source>
</evidence>
<reference evidence="18 19" key="1">
    <citation type="journal article" date="2013" name="Nature">
        <title>Insights into bilaterian evolution from three spiralian genomes.</title>
        <authorList>
            <person name="Simakov O."/>
            <person name="Marletaz F."/>
            <person name="Cho S.J."/>
            <person name="Edsinger-Gonzales E."/>
            <person name="Havlak P."/>
            <person name="Hellsten U."/>
            <person name="Kuo D.H."/>
            <person name="Larsson T."/>
            <person name="Lv J."/>
            <person name="Arendt D."/>
            <person name="Savage R."/>
            <person name="Osoegawa K."/>
            <person name="de Jong P."/>
            <person name="Grimwood J."/>
            <person name="Chapman J.A."/>
            <person name="Shapiro H."/>
            <person name="Aerts A."/>
            <person name="Otillar R.P."/>
            <person name="Terry A.Y."/>
            <person name="Boore J.L."/>
            <person name="Grigoriev I.V."/>
            <person name="Lindberg D.R."/>
            <person name="Seaver E.C."/>
            <person name="Weisblat D.A."/>
            <person name="Putnam N.H."/>
            <person name="Rokhsar D.S."/>
        </authorList>
    </citation>
    <scope>NUCLEOTIDE SEQUENCE [LARGE SCALE GENOMIC DNA]</scope>
</reference>
<keyword evidence="12" id="KW-0325">Glycoprotein</keyword>
<feature type="binding site" evidence="15">
    <location>
        <position position="177"/>
    </location>
    <ligand>
        <name>Mg(2+)</name>
        <dbReference type="ChEBI" id="CHEBI:18420"/>
    </ligand>
</feature>
<evidence type="ECO:0000256" key="2">
    <source>
        <dbReference type="ARBA" id="ARBA00005984"/>
    </source>
</evidence>
<keyword evidence="10 15" id="KW-0460">Magnesium</keyword>
<name>V3ZME0_LOTGI</name>
<keyword evidence="19" id="KW-1185">Reference proteome</keyword>
<dbReference type="AlphaFoldDB" id="V3ZME0"/>
<keyword evidence="6" id="KW-0336">GPI-anchor</keyword>
<dbReference type="InterPro" id="IPR001952">
    <property type="entry name" value="Alkaline_phosphatase"/>
</dbReference>
<comment type="cofactor">
    <cofactor evidence="15">
        <name>Mg(2+)</name>
        <dbReference type="ChEBI" id="CHEBI:18420"/>
    </cofactor>
    <text evidence="15">Binds 1 Mg(2+) ion.</text>
</comment>
<comment type="cofactor">
    <cofactor evidence="15">
        <name>Zn(2+)</name>
        <dbReference type="ChEBI" id="CHEBI:29105"/>
    </cofactor>
    <text evidence="15">Binds 2 Zn(2+) ions.</text>
</comment>
<evidence type="ECO:0000256" key="8">
    <source>
        <dbReference type="ARBA" id="ARBA00022801"/>
    </source>
</evidence>
<evidence type="ECO:0000256" key="3">
    <source>
        <dbReference type="ARBA" id="ARBA00012647"/>
    </source>
</evidence>
<comment type="similarity">
    <text evidence="2 16">Belongs to the alkaline phosphatase family.</text>
</comment>
<evidence type="ECO:0000313" key="18">
    <source>
        <dbReference type="EMBL" id="ESO83615.1"/>
    </source>
</evidence>
<dbReference type="CTD" id="20250163"/>
<evidence type="ECO:0000256" key="10">
    <source>
        <dbReference type="ARBA" id="ARBA00022842"/>
    </source>
</evidence>
<feature type="binding site" evidence="15">
    <location>
        <position position="334"/>
    </location>
    <ligand>
        <name>Zn(2+)</name>
        <dbReference type="ChEBI" id="CHEBI:29105"/>
        <label>2</label>
    </ligand>
</feature>
<dbReference type="FunFam" id="3.40.720.10:FF:000008">
    <property type="entry name" value="Alkaline phosphatase"/>
    <property type="match status" value="1"/>
</dbReference>
<dbReference type="GO" id="GO:0005886">
    <property type="term" value="C:plasma membrane"/>
    <property type="evidence" value="ECO:0007669"/>
    <property type="project" value="UniProtKB-SubCell"/>
</dbReference>
<evidence type="ECO:0000256" key="9">
    <source>
        <dbReference type="ARBA" id="ARBA00022833"/>
    </source>
</evidence>
<dbReference type="KEGG" id="lgi:LOTGIDRAFT_236474"/>
<dbReference type="Pfam" id="PF00245">
    <property type="entry name" value="Alk_phosphatase"/>
    <property type="match status" value="1"/>
</dbReference>
<keyword evidence="5" id="KW-0597">Phosphoprotein</keyword>
<feature type="binding site" evidence="15">
    <location>
        <position position="64"/>
    </location>
    <ligand>
        <name>Zn(2+)</name>
        <dbReference type="ChEBI" id="CHEBI:29105"/>
        <label>2</label>
    </ligand>
</feature>
<feature type="binding site" evidence="15">
    <location>
        <position position="372"/>
    </location>
    <ligand>
        <name>Zn(2+)</name>
        <dbReference type="ChEBI" id="CHEBI:29105"/>
        <label>2</label>
    </ligand>
</feature>
<dbReference type="OMA" id="YENCELP"/>
<evidence type="ECO:0000256" key="7">
    <source>
        <dbReference type="ARBA" id="ARBA00022723"/>
    </source>
</evidence>
<dbReference type="EC" id="3.1.3.1" evidence="3"/>
<feature type="binding site" evidence="15">
    <location>
        <position position="330"/>
    </location>
    <ligand>
        <name>Zn(2+)</name>
        <dbReference type="ChEBI" id="CHEBI:29105"/>
        <label>2</label>
    </ligand>
</feature>
<keyword evidence="17" id="KW-0732">Signal</keyword>
<evidence type="ECO:0000256" key="16">
    <source>
        <dbReference type="RuleBase" id="RU003946"/>
    </source>
</evidence>
<organism evidence="18 19">
    <name type="scientific">Lottia gigantea</name>
    <name type="common">Giant owl limpet</name>
    <dbReference type="NCBI Taxonomy" id="225164"/>
    <lineage>
        <taxon>Eukaryota</taxon>
        <taxon>Metazoa</taxon>
        <taxon>Spiralia</taxon>
        <taxon>Lophotrochozoa</taxon>
        <taxon>Mollusca</taxon>
        <taxon>Gastropoda</taxon>
        <taxon>Patellogastropoda</taxon>
        <taxon>Lottioidea</taxon>
        <taxon>Lottiidae</taxon>
        <taxon>Lottia</taxon>
    </lineage>
</organism>
<dbReference type="HOGENOM" id="CLU_008539_4_0_1"/>
<dbReference type="InterPro" id="IPR017850">
    <property type="entry name" value="Alkaline_phosphatase_core_sf"/>
</dbReference>
<comment type="subcellular location">
    <subcellularLocation>
        <location evidence="1">Cell membrane</location>
        <topology evidence="1">Lipid-anchor</topology>
        <topology evidence="1">GPI-anchor</topology>
    </subcellularLocation>
</comment>
<evidence type="ECO:0000256" key="17">
    <source>
        <dbReference type="SAM" id="SignalP"/>
    </source>
</evidence>
<dbReference type="RefSeq" id="XP_009065646.1">
    <property type="nucleotide sequence ID" value="XM_009067398.1"/>
</dbReference>
<accession>V3ZME0</accession>
<dbReference type="Gene3D" id="3.40.720.10">
    <property type="entry name" value="Alkaline Phosphatase, subunit A"/>
    <property type="match status" value="1"/>
</dbReference>
<evidence type="ECO:0000256" key="14">
    <source>
        <dbReference type="PIRSR" id="PIRSR601952-1"/>
    </source>
</evidence>
<evidence type="ECO:0000256" key="15">
    <source>
        <dbReference type="PIRSR" id="PIRSR601952-2"/>
    </source>
</evidence>
<evidence type="ECO:0000256" key="5">
    <source>
        <dbReference type="ARBA" id="ARBA00022553"/>
    </source>
</evidence>
<dbReference type="PANTHER" id="PTHR11596">
    <property type="entry name" value="ALKALINE PHOSPHATASE"/>
    <property type="match status" value="1"/>
</dbReference>
<evidence type="ECO:0000256" key="11">
    <source>
        <dbReference type="ARBA" id="ARBA00023136"/>
    </source>
</evidence>
<dbReference type="SMART" id="SM00098">
    <property type="entry name" value="alkPPc"/>
    <property type="match status" value="1"/>
</dbReference>
<dbReference type="CDD" id="cd16012">
    <property type="entry name" value="ALP"/>
    <property type="match status" value="1"/>
</dbReference>
<protein>
    <recommendedName>
        <fullName evidence="3">alkaline phosphatase</fullName>
        <ecNumber evidence="3">3.1.3.1</ecNumber>
    </recommendedName>
</protein>
<dbReference type="SUPFAM" id="SSF53649">
    <property type="entry name" value="Alkaline phosphatase-like"/>
    <property type="match status" value="1"/>
</dbReference>
<dbReference type="OrthoDB" id="5818554at2759"/>
<feature type="signal peptide" evidence="17">
    <location>
        <begin position="1"/>
        <end position="28"/>
    </location>
</feature>
<evidence type="ECO:0000256" key="12">
    <source>
        <dbReference type="ARBA" id="ARBA00023180"/>
    </source>
</evidence>
<dbReference type="PANTHER" id="PTHR11596:SF5">
    <property type="entry name" value="ALKALINE PHOSPHATASE"/>
    <property type="match status" value="1"/>
</dbReference>
<feature type="binding site" evidence="15">
    <location>
        <position position="64"/>
    </location>
    <ligand>
        <name>Mg(2+)</name>
        <dbReference type="ChEBI" id="CHEBI:18420"/>
    </ligand>
</feature>
<proteinExistence type="inferred from homology"/>
<feature type="binding site" evidence="15">
    <location>
        <position position="325"/>
    </location>
    <ligand>
        <name>Mg(2+)</name>
        <dbReference type="ChEBI" id="CHEBI:18420"/>
    </ligand>
</feature>
<dbReference type="Proteomes" id="UP000030746">
    <property type="component" value="Unassembled WGS sequence"/>
</dbReference>
<keyword evidence="11" id="KW-0472">Membrane</keyword>
<evidence type="ECO:0000256" key="13">
    <source>
        <dbReference type="ARBA" id="ARBA00023288"/>
    </source>
</evidence>
<feature type="binding site" evidence="15">
    <location>
        <position position="175"/>
    </location>
    <ligand>
        <name>Mg(2+)</name>
        <dbReference type="ChEBI" id="CHEBI:18420"/>
    </ligand>
</feature>
<feature type="chain" id="PRO_5004717855" description="alkaline phosphatase" evidence="17">
    <location>
        <begin position="29"/>
        <end position="533"/>
    </location>
</feature>
<feature type="binding site" evidence="15">
    <location>
        <position position="452"/>
    </location>
    <ligand>
        <name>Zn(2+)</name>
        <dbReference type="ChEBI" id="CHEBI:29105"/>
        <label>2</label>
    </ligand>
</feature>
<keyword evidence="13" id="KW-0449">Lipoprotein</keyword>
<dbReference type="GO" id="GO:0098552">
    <property type="term" value="C:side of membrane"/>
    <property type="evidence" value="ECO:0007669"/>
    <property type="project" value="UniProtKB-KW"/>
</dbReference>
<dbReference type="EMBL" id="KB203629">
    <property type="protein sequence ID" value="ESO83615.1"/>
    <property type="molecule type" value="Genomic_DNA"/>
</dbReference>
<keyword evidence="4" id="KW-1003">Cell membrane</keyword>
<keyword evidence="9 15" id="KW-0862">Zinc</keyword>
<sequence>MMTSTSKDMEYILSILCLAVFTSKLVQSEDGSIWNERAQKDLKDSLNLVPNLNKAKNVILFLGDGMGINSVSAARLYKAQLTQQEEGTSTLAFEKFPYIALSKTYNTDRQTPDSAGTATAFLCGVKANLGTVGVNSNVPRFNCSLEEGNTVQSIIDWSEAEGKSTGIVTTARVTHATPAAAYAHSADRDWENDVNANGSCKDIARQLIEDNSHIEVILGGGQREFIPEGDGGRRTDNRTLTEEWIESIKAKKKTGHYVTTDTEFKTVDLSKTDHLLGLFAMSHMDYAIDRNDSNNENDQPSLAEMTATALKILQKNDKGFFLLVEGARIDHGHHENWAKRALYDTIAFDEAVEEALKNTDKEDTLIVVTADHSHAFTMAGYPEKGNDIFGIVKPVKEGSEPEDGLPYLSLVYGNGKGAMFDNNGTRRNFTDVDTHNNDFRFHAAVPLPYETHAAEDVGIFATGPMSHLFHGVHEQNYIAHVMAYASCVGINKDHCKPKPNDGPISGTNSEYSVIPKVLFITVVYILLQAFELP</sequence>
<dbReference type="STRING" id="225164.V3ZME0"/>
<dbReference type="GeneID" id="20250163"/>
<dbReference type="PRINTS" id="PR00113">
    <property type="entry name" value="ALKPHPHTASE"/>
</dbReference>
<feature type="binding site" evidence="15">
    <location>
        <position position="371"/>
    </location>
    <ligand>
        <name>Zn(2+)</name>
        <dbReference type="ChEBI" id="CHEBI:29105"/>
        <label>2</label>
    </ligand>
</feature>
<keyword evidence="7 15" id="KW-0479">Metal-binding</keyword>
<keyword evidence="8" id="KW-0378">Hydrolase</keyword>
<evidence type="ECO:0000256" key="6">
    <source>
        <dbReference type="ARBA" id="ARBA00022622"/>
    </source>
</evidence>
<feature type="active site" description="Phosphoserine intermediate" evidence="14">
    <location>
        <position position="114"/>
    </location>
</feature>
<evidence type="ECO:0000313" key="19">
    <source>
        <dbReference type="Proteomes" id="UP000030746"/>
    </source>
</evidence>
<gene>
    <name evidence="18" type="ORF">LOTGIDRAFT_236474</name>
</gene>
<dbReference type="GO" id="GO:0004035">
    <property type="term" value="F:alkaline phosphatase activity"/>
    <property type="evidence" value="ECO:0007669"/>
    <property type="project" value="UniProtKB-EC"/>
</dbReference>
<dbReference type="GO" id="GO:0046872">
    <property type="term" value="F:metal ion binding"/>
    <property type="evidence" value="ECO:0007669"/>
    <property type="project" value="UniProtKB-KW"/>
</dbReference>